<accession>A0A1D7QXE2</accession>
<sequence>MGTGSTKKRVFVWERSLRIFHWVNALSITILLITGFYISSPFFGARIPEEAYYSFVMGWARYIHFFFGFVFIASLIFRFYLFLVGNQYAKSNPLKASFWTGVLETGKHYLFMKNNKKHYVGHNPLAELSYWIFMGLGGLIVIATGLFLLFEPQPGTLLGSSVAWMTNIFGNSANIRGLHFFSAVAILVFVMTHHYFVLRETWLERNKTLSSMFTGYKEMDDPGGSDDEPKRKAN</sequence>
<dbReference type="AlphaFoldDB" id="A0A1D7QXE2"/>
<evidence type="ECO:0000313" key="15">
    <source>
        <dbReference type="Proteomes" id="UP000094463"/>
    </source>
</evidence>
<evidence type="ECO:0000256" key="7">
    <source>
        <dbReference type="ARBA" id="ARBA00022723"/>
    </source>
</evidence>
<comment type="subcellular location">
    <subcellularLocation>
        <location evidence="1">Cell membrane</location>
        <topology evidence="1">Multi-pass membrane protein</topology>
    </subcellularLocation>
</comment>
<gene>
    <name evidence="14" type="primary">hupZ</name>
    <name evidence="14" type="ORF">BBEV_2336</name>
</gene>
<dbReference type="InterPro" id="IPR051542">
    <property type="entry name" value="Hydrogenase_cytochrome"/>
</dbReference>
<dbReference type="STRING" id="632773.BBEV_2336"/>
<evidence type="ECO:0000256" key="3">
    <source>
        <dbReference type="ARBA" id="ARBA00022448"/>
    </source>
</evidence>
<feature type="transmembrane region" description="Helical" evidence="12">
    <location>
        <begin position="59"/>
        <end position="81"/>
    </location>
</feature>
<keyword evidence="4" id="KW-1003">Cell membrane</keyword>
<dbReference type="GO" id="GO:0005506">
    <property type="term" value="F:iron ion binding"/>
    <property type="evidence" value="ECO:0007669"/>
    <property type="project" value="InterPro"/>
</dbReference>
<keyword evidence="9 12" id="KW-1133">Transmembrane helix</keyword>
<dbReference type="InterPro" id="IPR016174">
    <property type="entry name" value="Di-haem_cyt_TM"/>
</dbReference>
<evidence type="ECO:0000256" key="5">
    <source>
        <dbReference type="ARBA" id="ARBA00022617"/>
    </source>
</evidence>
<dbReference type="NCBIfam" id="TIGR02125">
    <property type="entry name" value="CytB-hydogenase"/>
    <property type="match status" value="1"/>
</dbReference>
<dbReference type="Pfam" id="PF01292">
    <property type="entry name" value="Ni_hydr_CYTB"/>
    <property type="match status" value="1"/>
</dbReference>
<proteinExistence type="inferred from homology"/>
<dbReference type="Proteomes" id="UP000094463">
    <property type="component" value="Chromosome"/>
</dbReference>
<dbReference type="PANTHER" id="PTHR30485:SF0">
    <property type="entry name" value="NI_FE-HYDROGENASE 1 B-TYPE CYTOCHROME SUBUNIT-RELATED"/>
    <property type="match status" value="1"/>
</dbReference>
<evidence type="ECO:0000256" key="12">
    <source>
        <dbReference type="SAM" id="Phobius"/>
    </source>
</evidence>
<dbReference type="PROSITE" id="PS00882">
    <property type="entry name" value="NI_HGENASE_CYTB_1"/>
    <property type="match status" value="1"/>
</dbReference>
<dbReference type="Gene3D" id="1.20.950.20">
    <property type="entry name" value="Transmembrane di-heme cytochromes, Chain C"/>
    <property type="match status" value="1"/>
</dbReference>
<evidence type="ECO:0000313" key="14">
    <source>
        <dbReference type="EMBL" id="AOM83677.1"/>
    </source>
</evidence>
<feature type="transmembrane region" description="Helical" evidence="12">
    <location>
        <begin position="178"/>
        <end position="198"/>
    </location>
</feature>
<reference evidence="14 15" key="1">
    <citation type="submission" date="2015-08" db="EMBL/GenBank/DDBJ databases">
        <title>The complete genome sequence of Bacillus beveridgei MLTeJB.</title>
        <authorList>
            <person name="Hanson T.E."/>
            <person name="Mesa C."/>
            <person name="Basesman S.M."/>
            <person name="Oremland R.S."/>
        </authorList>
    </citation>
    <scope>NUCLEOTIDE SEQUENCE [LARGE SCALE GENOMIC DNA]</scope>
    <source>
        <strain evidence="14 15">MLTeJB</strain>
    </source>
</reference>
<dbReference type="GO" id="GO:0005886">
    <property type="term" value="C:plasma membrane"/>
    <property type="evidence" value="ECO:0007669"/>
    <property type="project" value="UniProtKB-SubCell"/>
</dbReference>
<organism evidence="14 15">
    <name type="scientific">Salisediminibacterium beveridgei</name>
    <dbReference type="NCBI Taxonomy" id="632773"/>
    <lineage>
        <taxon>Bacteria</taxon>
        <taxon>Bacillati</taxon>
        <taxon>Bacillota</taxon>
        <taxon>Bacilli</taxon>
        <taxon>Bacillales</taxon>
        <taxon>Bacillaceae</taxon>
        <taxon>Salisediminibacterium</taxon>
    </lineage>
</organism>
<evidence type="ECO:0000259" key="13">
    <source>
        <dbReference type="Pfam" id="PF01292"/>
    </source>
</evidence>
<name>A0A1D7QXE2_9BACI</name>
<dbReference type="SUPFAM" id="SSF81342">
    <property type="entry name" value="Transmembrane di-heme cytochromes"/>
    <property type="match status" value="1"/>
</dbReference>
<feature type="transmembrane region" description="Helical" evidence="12">
    <location>
        <begin position="20"/>
        <end position="39"/>
    </location>
</feature>
<keyword evidence="11 12" id="KW-0472">Membrane</keyword>
<evidence type="ECO:0000256" key="8">
    <source>
        <dbReference type="ARBA" id="ARBA00022982"/>
    </source>
</evidence>
<keyword evidence="3" id="KW-0813">Transport</keyword>
<dbReference type="KEGG" id="bbev:BBEV_2336"/>
<dbReference type="InterPro" id="IPR011577">
    <property type="entry name" value="Cyt_b561_bac/Ni-Hgenase"/>
</dbReference>
<keyword evidence="6 12" id="KW-0812">Transmembrane</keyword>
<evidence type="ECO:0000256" key="11">
    <source>
        <dbReference type="ARBA" id="ARBA00023136"/>
    </source>
</evidence>
<dbReference type="GO" id="GO:0020037">
    <property type="term" value="F:heme binding"/>
    <property type="evidence" value="ECO:0007669"/>
    <property type="project" value="TreeGrafter"/>
</dbReference>
<dbReference type="EMBL" id="CP012502">
    <property type="protein sequence ID" value="AOM83677.1"/>
    <property type="molecule type" value="Genomic_DNA"/>
</dbReference>
<evidence type="ECO:0000256" key="4">
    <source>
        <dbReference type="ARBA" id="ARBA00022475"/>
    </source>
</evidence>
<comment type="similarity">
    <text evidence="2">Belongs to the HupC/HyaC/HydC family.</text>
</comment>
<evidence type="ECO:0000256" key="1">
    <source>
        <dbReference type="ARBA" id="ARBA00004651"/>
    </source>
</evidence>
<feature type="transmembrane region" description="Helical" evidence="12">
    <location>
        <begin position="128"/>
        <end position="150"/>
    </location>
</feature>
<dbReference type="RefSeq" id="WP_069365635.1">
    <property type="nucleotide sequence ID" value="NZ_CP012502.1"/>
</dbReference>
<dbReference type="GO" id="GO:0009055">
    <property type="term" value="F:electron transfer activity"/>
    <property type="evidence" value="ECO:0007669"/>
    <property type="project" value="InterPro"/>
</dbReference>
<protein>
    <submittedName>
        <fullName evidence="14">Ni,Fe-hydrogenase I cytochrome b subunit</fullName>
    </submittedName>
</protein>
<keyword evidence="5" id="KW-0349">Heme</keyword>
<evidence type="ECO:0000256" key="6">
    <source>
        <dbReference type="ARBA" id="ARBA00022692"/>
    </source>
</evidence>
<dbReference type="PRINTS" id="PR00161">
    <property type="entry name" value="NIHGNASECYTB"/>
</dbReference>
<dbReference type="GO" id="GO:0022904">
    <property type="term" value="P:respiratory electron transport chain"/>
    <property type="evidence" value="ECO:0007669"/>
    <property type="project" value="InterPro"/>
</dbReference>
<keyword evidence="7" id="KW-0479">Metal-binding</keyword>
<keyword evidence="15" id="KW-1185">Reference proteome</keyword>
<evidence type="ECO:0000256" key="9">
    <source>
        <dbReference type="ARBA" id="ARBA00022989"/>
    </source>
</evidence>
<keyword evidence="10" id="KW-0408">Iron</keyword>
<dbReference type="InterPro" id="IPR000516">
    <property type="entry name" value="Ni-dep_Hydgase_cyt-B"/>
</dbReference>
<keyword evidence="8" id="KW-0249">Electron transport</keyword>
<dbReference type="PANTHER" id="PTHR30485">
    <property type="entry name" value="NI/FE-HYDROGENASE 1 B-TYPE CYTOCHROME SUBUNIT"/>
    <property type="match status" value="1"/>
</dbReference>
<dbReference type="OrthoDB" id="197262at2"/>
<feature type="domain" description="Cytochrome b561 bacterial/Ni-hydrogenase" evidence="13">
    <location>
        <begin position="12"/>
        <end position="215"/>
    </location>
</feature>
<evidence type="ECO:0000256" key="10">
    <source>
        <dbReference type="ARBA" id="ARBA00023004"/>
    </source>
</evidence>
<evidence type="ECO:0000256" key="2">
    <source>
        <dbReference type="ARBA" id="ARBA00008622"/>
    </source>
</evidence>